<evidence type="ECO:0008006" key="3">
    <source>
        <dbReference type="Google" id="ProtNLM"/>
    </source>
</evidence>
<evidence type="ECO:0000313" key="1">
    <source>
        <dbReference type="EMBL" id="PTL37599.1"/>
    </source>
</evidence>
<sequence length="130" mass="15154">MVERYIVAHSIEYPMGGSSHSGEVHISRGDIVSIYHDQTYKRAGEWYVPVEANQRSFNMNTDDLKHFCTQHVLLSEMDIELQLNVLHFQIDKALDLADKKKFNDVARQWIEMKKFGRKLSDVKKTEKVSL</sequence>
<dbReference type="OrthoDB" id="2867457at2"/>
<dbReference type="RefSeq" id="WP_107586150.1">
    <property type="nucleotide sequence ID" value="NZ_PZJJ01000041.1"/>
</dbReference>
<dbReference type="AlphaFoldDB" id="A0A2T4U2G9"/>
<reference evidence="1 2" key="1">
    <citation type="submission" date="2018-03" db="EMBL/GenBank/DDBJ databases">
        <title>Alkalicoccus saliphilus sp. nov., isolated from a mineral pool.</title>
        <authorList>
            <person name="Zhao B."/>
        </authorList>
    </citation>
    <scope>NUCLEOTIDE SEQUENCE [LARGE SCALE GENOMIC DNA]</scope>
    <source>
        <strain evidence="1 2">6AG</strain>
    </source>
</reference>
<protein>
    <recommendedName>
        <fullName evidence="3">IDEAL domain-containing protein</fullName>
    </recommendedName>
</protein>
<name>A0A2T4U2G9_9BACI</name>
<comment type="caution">
    <text evidence="1">The sequence shown here is derived from an EMBL/GenBank/DDBJ whole genome shotgun (WGS) entry which is preliminary data.</text>
</comment>
<keyword evidence="2" id="KW-1185">Reference proteome</keyword>
<gene>
    <name evidence="1" type="ORF">C6Y45_15605</name>
</gene>
<organism evidence="1 2">
    <name type="scientific">Alkalicoccus saliphilus</name>
    <dbReference type="NCBI Taxonomy" id="200989"/>
    <lineage>
        <taxon>Bacteria</taxon>
        <taxon>Bacillati</taxon>
        <taxon>Bacillota</taxon>
        <taxon>Bacilli</taxon>
        <taxon>Bacillales</taxon>
        <taxon>Bacillaceae</taxon>
        <taxon>Alkalicoccus</taxon>
    </lineage>
</organism>
<dbReference type="Proteomes" id="UP000240509">
    <property type="component" value="Unassembled WGS sequence"/>
</dbReference>
<proteinExistence type="predicted"/>
<accession>A0A2T4U2G9</accession>
<dbReference type="EMBL" id="PZJJ01000041">
    <property type="protein sequence ID" value="PTL37599.1"/>
    <property type="molecule type" value="Genomic_DNA"/>
</dbReference>
<evidence type="ECO:0000313" key="2">
    <source>
        <dbReference type="Proteomes" id="UP000240509"/>
    </source>
</evidence>